<keyword evidence="2" id="KW-1185">Reference proteome</keyword>
<accession>A0AAE0ZIR0</accession>
<protein>
    <submittedName>
        <fullName evidence="1">Uncharacterized protein</fullName>
    </submittedName>
</protein>
<dbReference type="AlphaFoldDB" id="A0AAE0ZIR0"/>
<gene>
    <name evidence="1" type="ORF">RRG08_038709</name>
</gene>
<comment type="caution">
    <text evidence="1">The sequence shown here is derived from an EMBL/GenBank/DDBJ whole genome shotgun (WGS) entry which is preliminary data.</text>
</comment>
<evidence type="ECO:0000313" key="1">
    <source>
        <dbReference type="EMBL" id="KAK3770198.1"/>
    </source>
</evidence>
<sequence>MPPLRVTLRRCLSLTSHFTPALVSPGQRYTVLSTSHPSPPPVPPPSSAAWVASVYLAAFLPFTRSLQVGSSITRIQSSNDSGCYETLKYITVLSKFQTRARLV</sequence>
<name>A0AAE0ZIR0_9GAST</name>
<reference evidence="1" key="1">
    <citation type="journal article" date="2023" name="G3 (Bethesda)">
        <title>A reference genome for the long-term kleptoplast-retaining sea slug Elysia crispata morphotype clarki.</title>
        <authorList>
            <person name="Eastman K.E."/>
            <person name="Pendleton A.L."/>
            <person name="Shaikh M.A."/>
            <person name="Suttiyut T."/>
            <person name="Ogas R."/>
            <person name="Tomko P."/>
            <person name="Gavelis G."/>
            <person name="Widhalm J.R."/>
            <person name="Wisecaver J.H."/>
        </authorList>
    </citation>
    <scope>NUCLEOTIDE SEQUENCE</scope>
    <source>
        <strain evidence="1">ECLA1</strain>
    </source>
</reference>
<proteinExistence type="predicted"/>
<dbReference type="Proteomes" id="UP001283361">
    <property type="component" value="Unassembled WGS sequence"/>
</dbReference>
<organism evidence="1 2">
    <name type="scientific">Elysia crispata</name>
    <name type="common">lettuce slug</name>
    <dbReference type="NCBI Taxonomy" id="231223"/>
    <lineage>
        <taxon>Eukaryota</taxon>
        <taxon>Metazoa</taxon>
        <taxon>Spiralia</taxon>
        <taxon>Lophotrochozoa</taxon>
        <taxon>Mollusca</taxon>
        <taxon>Gastropoda</taxon>
        <taxon>Heterobranchia</taxon>
        <taxon>Euthyneura</taxon>
        <taxon>Panpulmonata</taxon>
        <taxon>Sacoglossa</taxon>
        <taxon>Placobranchoidea</taxon>
        <taxon>Plakobranchidae</taxon>
        <taxon>Elysia</taxon>
    </lineage>
</organism>
<evidence type="ECO:0000313" key="2">
    <source>
        <dbReference type="Proteomes" id="UP001283361"/>
    </source>
</evidence>
<dbReference type="EMBL" id="JAWDGP010003865">
    <property type="protein sequence ID" value="KAK3770198.1"/>
    <property type="molecule type" value="Genomic_DNA"/>
</dbReference>